<comment type="similarity">
    <text evidence="1">Belongs to the thymidine/pyrimidine-nucleoside phosphorylase family.</text>
</comment>
<dbReference type="InterPro" id="IPR036566">
    <property type="entry name" value="PYNP-like_C_sf"/>
</dbReference>
<feature type="domain" description="Pyrimidine nucleoside phosphorylase C-terminal" evidence="7">
    <location>
        <begin position="344"/>
        <end position="417"/>
    </location>
</feature>
<dbReference type="InterPro" id="IPR018090">
    <property type="entry name" value="Pyrmidine_PPas_bac/euk"/>
</dbReference>
<dbReference type="InterPro" id="IPR013102">
    <property type="entry name" value="PYNP_C"/>
</dbReference>
<dbReference type="Proteomes" id="UP000295757">
    <property type="component" value="Unassembled WGS sequence"/>
</dbReference>
<dbReference type="SMART" id="SM00941">
    <property type="entry name" value="PYNP_C"/>
    <property type="match status" value="1"/>
</dbReference>
<dbReference type="Gene3D" id="3.40.1030.10">
    <property type="entry name" value="Nucleoside phosphorylase/phosphoribosyltransferase catalytic domain"/>
    <property type="match status" value="1"/>
</dbReference>
<dbReference type="Gene3D" id="3.90.1170.30">
    <property type="entry name" value="Pyrimidine nucleoside phosphorylase-like, C-terminal domain"/>
    <property type="match status" value="1"/>
</dbReference>
<dbReference type="InterPro" id="IPR036320">
    <property type="entry name" value="Glycosyl_Trfase_fam3_N_dom_sf"/>
</dbReference>
<evidence type="ECO:0000313" key="8">
    <source>
        <dbReference type="EMBL" id="TDV24356.1"/>
    </source>
</evidence>
<dbReference type="Gene3D" id="1.20.970.10">
    <property type="entry name" value="Transferase, Pyrimidine Nucleoside Phosphorylase, Chain C"/>
    <property type="match status" value="1"/>
</dbReference>
<keyword evidence="3" id="KW-0328">Glycosyltransferase</keyword>
<dbReference type="Pfam" id="PF02885">
    <property type="entry name" value="Glycos_trans_3N"/>
    <property type="match status" value="1"/>
</dbReference>
<dbReference type="GO" id="GO:0006206">
    <property type="term" value="P:pyrimidine nucleobase metabolic process"/>
    <property type="evidence" value="ECO:0007669"/>
    <property type="project" value="InterPro"/>
</dbReference>
<dbReference type="PANTHER" id="PTHR10515:SF0">
    <property type="entry name" value="THYMIDINE PHOSPHORYLASE"/>
    <property type="match status" value="1"/>
</dbReference>
<dbReference type="PIRSF" id="PIRSF000478">
    <property type="entry name" value="TP_PyNP"/>
    <property type="match status" value="1"/>
</dbReference>
<proteinExistence type="inferred from homology"/>
<dbReference type="InterPro" id="IPR017459">
    <property type="entry name" value="Glycosyl_Trfase_fam3_N_dom"/>
</dbReference>
<dbReference type="SUPFAM" id="SSF47648">
    <property type="entry name" value="Nucleoside phosphorylase/phosphoribosyltransferase N-terminal domain"/>
    <property type="match status" value="1"/>
</dbReference>
<gene>
    <name evidence="8" type="ORF">BCF59_0317</name>
</gene>
<dbReference type="AlphaFoldDB" id="A0A4R7UE48"/>
<dbReference type="EMBL" id="SOCN01000001">
    <property type="protein sequence ID" value="TDV24356.1"/>
    <property type="molecule type" value="Genomic_DNA"/>
</dbReference>
<dbReference type="NCBIfam" id="TIGR02644">
    <property type="entry name" value="Y_phosphoryl"/>
    <property type="match status" value="1"/>
</dbReference>
<evidence type="ECO:0000256" key="6">
    <source>
        <dbReference type="ARBA" id="ARBA00056338"/>
    </source>
</evidence>
<dbReference type="Pfam" id="PF00591">
    <property type="entry name" value="Glycos_transf_3"/>
    <property type="match status" value="1"/>
</dbReference>
<name>A0A4R7UE48_9BACT</name>
<comment type="function">
    <text evidence="6">The enzymes which catalyze the reversible phosphorolysis of pyrimidine nucleosides are involved in the degradation of these compounds and in their utilization as carbon and energy sources, or in the rescue of pyrimidine bases for nucleotide synthesis.</text>
</comment>
<evidence type="ECO:0000313" key="9">
    <source>
        <dbReference type="Proteomes" id="UP000295757"/>
    </source>
</evidence>
<dbReference type="GO" id="GO:0009032">
    <property type="term" value="F:thymidine phosphorylase activity"/>
    <property type="evidence" value="ECO:0007669"/>
    <property type="project" value="UniProtKB-EC"/>
</dbReference>
<evidence type="ECO:0000256" key="1">
    <source>
        <dbReference type="ARBA" id="ARBA00006915"/>
    </source>
</evidence>
<dbReference type="FunFam" id="3.40.1030.10:FF:000003">
    <property type="entry name" value="Pyrimidine-nucleoside phosphorylase"/>
    <property type="match status" value="1"/>
</dbReference>
<dbReference type="SUPFAM" id="SSF54680">
    <property type="entry name" value="Pyrimidine nucleoside phosphorylase C-terminal domain"/>
    <property type="match status" value="1"/>
</dbReference>
<organism evidence="8 9">
    <name type="scientific">Mycoplasmopsis mustelae</name>
    <dbReference type="NCBI Taxonomy" id="171289"/>
    <lineage>
        <taxon>Bacteria</taxon>
        <taxon>Bacillati</taxon>
        <taxon>Mycoplasmatota</taxon>
        <taxon>Mycoplasmoidales</taxon>
        <taxon>Metamycoplasmataceae</taxon>
        <taxon>Mycoplasmopsis</taxon>
    </lineage>
</organism>
<evidence type="ECO:0000256" key="3">
    <source>
        <dbReference type="ARBA" id="ARBA00022676"/>
    </source>
</evidence>
<dbReference type="PANTHER" id="PTHR10515">
    <property type="entry name" value="THYMIDINE PHOSPHORYLASE"/>
    <property type="match status" value="1"/>
</dbReference>
<dbReference type="Pfam" id="PF07831">
    <property type="entry name" value="PYNP_C"/>
    <property type="match status" value="1"/>
</dbReference>
<dbReference type="OrthoDB" id="9763887at2"/>
<dbReference type="GO" id="GO:0005829">
    <property type="term" value="C:cytosol"/>
    <property type="evidence" value="ECO:0007669"/>
    <property type="project" value="TreeGrafter"/>
</dbReference>
<dbReference type="RefSeq" id="WP_134110578.1">
    <property type="nucleotide sequence ID" value="NZ_SOCN01000001.1"/>
</dbReference>
<evidence type="ECO:0000256" key="4">
    <source>
        <dbReference type="ARBA" id="ARBA00022679"/>
    </source>
</evidence>
<reference evidence="8 9" key="1">
    <citation type="submission" date="2019-03" db="EMBL/GenBank/DDBJ databases">
        <title>Genomic Encyclopedia of Archaeal and Bacterial Type Strains, Phase II (KMG-II): from individual species to whole genera.</title>
        <authorList>
            <person name="Goeker M."/>
        </authorList>
    </citation>
    <scope>NUCLEOTIDE SEQUENCE [LARGE SCALE GENOMIC DNA]</scope>
    <source>
        <strain evidence="8 9">ATCC 35214</strain>
    </source>
</reference>
<comment type="caution">
    <text evidence="8">The sequence shown here is derived from an EMBL/GenBank/DDBJ whole genome shotgun (WGS) entry which is preliminary data.</text>
</comment>
<dbReference type="SUPFAM" id="SSF52418">
    <property type="entry name" value="Nucleoside phosphorylase/phosphoribosyltransferase catalytic domain"/>
    <property type="match status" value="1"/>
</dbReference>
<evidence type="ECO:0000256" key="2">
    <source>
        <dbReference type="ARBA" id="ARBA00011738"/>
    </source>
</evidence>
<dbReference type="GO" id="GO:0004645">
    <property type="term" value="F:1,4-alpha-oligoglucan phosphorylase activity"/>
    <property type="evidence" value="ECO:0007669"/>
    <property type="project" value="InterPro"/>
</dbReference>
<dbReference type="InterPro" id="IPR035902">
    <property type="entry name" value="Nuc_phospho_transferase"/>
</dbReference>
<dbReference type="GO" id="GO:0006213">
    <property type="term" value="P:pyrimidine nucleoside metabolic process"/>
    <property type="evidence" value="ECO:0007669"/>
    <property type="project" value="InterPro"/>
</dbReference>
<protein>
    <submittedName>
        <fullName evidence="8">Pyrimidine-nucleoside phosphorylase</fullName>
    </submittedName>
</protein>
<keyword evidence="4" id="KW-0808">Transferase</keyword>
<evidence type="ECO:0000256" key="5">
    <source>
        <dbReference type="ARBA" id="ARBA00048550"/>
    </source>
</evidence>
<dbReference type="InterPro" id="IPR000053">
    <property type="entry name" value="Thymidine/pyrmidine_PPase"/>
</dbReference>
<keyword evidence="9" id="KW-1185">Reference proteome</keyword>
<dbReference type="InterPro" id="IPR017872">
    <property type="entry name" value="Pyrmidine_PPase_CS"/>
</dbReference>
<comment type="catalytic activity">
    <reaction evidence="5">
        <text>thymidine + phosphate = 2-deoxy-alpha-D-ribose 1-phosphate + thymine</text>
        <dbReference type="Rhea" id="RHEA:16037"/>
        <dbReference type="ChEBI" id="CHEBI:17748"/>
        <dbReference type="ChEBI" id="CHEBI:17821"/>
        <dbReference type="ChEBI" id="CHEBI:43474"/>
        <dbReference type="ChEBI" id="CHEBI:57259"/>
        <dbReference type="EC" id="2.4.2.4"/>
    </reaction>
</comment>
<dbReference type="PROSITE" id="PS00647">
    <property type="entry name" value="THYMID_PHOSPHORYLASE"/>
    <property type="match status" value="1"/>
</dbReference>
<dbReference type="NCBIfam" id="NF004490">
    <property type="entry name" value="PRK05820.1"/>
    <property type="match status" value="1"/>
</dbReference>
<dbReference type="InterPro" id="IPR000312">
    <property type="entry name" value="Glycosyl_Trfase_fam3"/>
</dbReference>
<sequence length="431" mass="47415">MRVVDLIDKKRKNIELTDQEIEFLISGYVNGDVKDYQMSAFLMAVVFNSMNSREIATMTRIMMHSGDVIDLSSIPGIKVDKHSTGGVGDKTTLAVAPIVAAAGAPVAKMSGRGLGHTGGTIDKLESIPGFQVELDERDFINQVLKHKIALIGQSNKLVPADKKIYALRDVTATIESIPLIASSIMSKKLATGADAILLDVKCGNGAFMKDLESARHLSQTMINIGKELKVDVRVEITNMNRPIGREIGNKNEVLEAIETLKGNGPEDFKELVYSSSATILQQAKIAQNQKQAEEMVDAVIKNKQALHKFYELVKAQNGDVHALEKPGFWDPKYKIDIKANKSGYVEIFDSLTFGLVAMKLGAGRQTKDDVIDFEAGISIHKKTNEFANVNDILFTLSSSKPIDLTLIEELNKGYKINQQKVENKIILDKLQ</sequence>
<comment type="subunit">
    <text evidence="2">Homodimer.</text>
</comment>
<accession>A0A4R7UE48</accession>
<evidence type="ECO:0000259" key="7">
    <source>
        <dbReference type="SMART" id="SM00941"/>
    </source>
</evidence>